<proteinExistence type="predicted"/>
<dbReference type="AlphaFoldDB" id="A0A1I7VQP2"/>
<name>A0A1I7VQP2_LOALO</name>
<evidence type="ECO:0000313" key="1">
    <source>
        <dbReference type="Proteomes" id="UP000095285"/>
    </source>
</evidence>
<protein>
    <submittedName>
        <fullName evidence="2">Uncharacterized protein</fullName>
    </submittedName>
</protein>
<reference evidence="2" key="2">
    <citation type="submission" date="2016-11" db="UniProtKB">
        <authorList>
            <consortium name="WormBaseParasite"/>
        </authorList>
    </citation>
    <scope>IDENTIFICATION</scope>
</reference>
<evidence type="ECO:0000313" key="2">
    <source>
        <dbReference type="WBParaSite" id="EN70_5192"/>
    </source>
</evidence>
<reference evidence="1" key="1">
    <citation type="submission" date="2012-04" db="EMBL/GenBank/DDBJ databases">
        <title>The Genome Sequence of Loa loa.</title>
        <authorList>
            <consortium name="The Broad Institute Genome Sequencing Platform"/>
            <consortium name="Broad Institute Genome Sequencing Center for Infectious Disease"/>
            <person name="Nutman T.B."/>
            <person name="Fink D.L."/>
            <person name="Russ C."/>
            <person name="Young S."/>
            <person name="Zeng Q."/>
            <person name="Gargeya S."/>
            <person name="Alvarado L."/>
            <person name="Berlin A."/>
            <person name="Chapman S.B."/>
            <person name="Chen Z."/>
            <person name="Freedman E."/>
            <person name="Gellesch M."/>
            <person name="Goldberg J."/>
            <person name="Griggs A."/>
            <person name="Gujja S."/>
            <person name="Heilman E.R."/>
            <person name="Heiman D."/>
            <person name="Howarth C."/>
            <person name="Mehta T."/>
            <person name="Neiman D."/>
            <person name="Pearson M."/>
            <person name="Roberts A."/>
            <person name="Saif S."/>
            <person name="Shea T."/>
            <person name="Shenoy N."/>
            <person name="Sisk P."/>
            <person name="Stolte C."/>
            <person name="Sykes S."/>
            <person name="White J."/>
            <person name="Yandava C."/>
            <person name="Haas B."/>
            <person name="Henn M.R."/>
            <person name="Nusbaum C."/>
            <person name="Birren B."/>
        </authorList>
    </citation>
    <scope>NUCLEOTIDE SEQUENCE [LARGE SCALE GENOMIC DNA]</scope>
</reference>
<organism evidence="1 2">
    <name type="scientific">Loa loa</name>
    <name type="common">Eye worm</name>
    <name type="synonym">Filaria loa</name>
    <dbReference type="NCBI Taxonomy" id="7209"/>
    <lineage>
        <taxon>Eukaryota</taxon>
        <taxon>Metazoa</taxon>
        <taxon>Ecdysozoa</taxon>
        <taxon>Nematoda</taxon>
        <taxon>Chromadorea</taxon>
        <taxon>Rhabditida</taxon>
        <taxon>Spirurina</taxon>
        <taxon>Spiruromorpha</taxon>
        <taxon>Filarioidea</taxon>
        <taxon>Onchocercidae</taxon>
        <taxon>Loa</taxon>
    </lineage>
</organism>
<keyword evidence="1" id="KW-1185">Reference proteome</keyword>
<accession>A0A1I7VQP2</accession>
<dbReference type="WBParaSite" id="EN70_5192">
    <property type="protein sequence ID" value="EN70_5192"/>
    <property type="gene ID" value="EN70_5192"/>
</dbReference>
<sequence length="77" mass="8587">MSSSPRGISIKSIPVSHHPSYRGVSFGEYRGAAGNIPVITGKYWVICVHNPTSDSHSLHDRLLEWRYLTMWSVGSDT</sequence>
<dbReference type="Proteomes" id="UP000095285">
    <property type="component" value="Unassembled WGS sequence"/>
</dbReference>